<feature type="compositionally biased region" description="Basic and acidic residues" evidence="1">
    <location>
        <begin position="10"/>
        <end position="22"/>
    </location>
</feature>
<feature type="compositionally biased region" description="Low complexity" evidence="1">
    <location>
        <begin position="64"/>
        <end position="76"/>
    </location>
</feature>
<accession>A0A6A5TBK2</accession>
<feature type="compositionally biased region" description="Basic and acidic residues" evidence="1">
    <location>
        <begin position="33"/>
        <end position="52"/>
    </location>
</feature>
<dbReference type="OrthoDB" id="3695298at2759"/>
<name>A0A6A5TBK2_9PLEO</name>
<dbReference type="Proteomes" id="UP000800035">
    <property type="component" value="Unassembled WGS sequence"/>
</dbReference>
<evidence type="ECO:0008006" key="4">
    <source>
        <dbReference type="Google" id="ProtNLM"/>
    </source>
</evidence>
<proteinExistence type="predicted"/>
<organism evidence="2 3">
    <name type="scientific">Byssothecium circinans</name>
    <dbReference type="NCBI Taxonomy" id="147558"/>
    <lineage>
        <taxon>Eukaryota</taxon>
        <taxon>Fungi</taxon>
        <taxon>Dikarya</taxon>
        <taxon>Ascomycota</taxon>
        <taxon>Pezizomycotina</taxon>
        <taxon>Dothideomycetes</taxon>
        <taxon>Pleosporomycetidae</taxon>
        <taxon>Pleosporales</taxon>
        <taxon>Massarineae</taxon>
        <taxon>Massarinaceae</taxon>
        <taxon>Byssothecium</taxon>
    </lineage>
</organism>
<dbReference type="EMBL" id="ML977042">
    <property type="protein sequence ID" value="KAF1949072.1"/>
    <property type="molecule type" value="Genomic_DNA"/>
</dbReference>
<keyword evidence="3" id="KW-1185">Reference proteome</keyword>
<evidence type="ECO:0000256" key="1">
    <source>
        <dbReference type="SAM" id="MobiDB-lite"/>
    </source>
</evidence>
<dbReference type="AlphaFoldDB" id="A0A6A5TBK2"/>
<feature type="region of interest" description="Disordered" evidence="1">
    <location>
        <begin position="1"/>
        <end position="76"/>
    </location>
</feature>
<feature type="region of interest" description="Disordered" evidence="1">
    <location>
        <begin position="414"/>
        <end position="442"/>
    </location>
</feature>
<protein>
    <recommendedName>
        <fullName evidence="4">F-box domain-containing protein</fullName>
    </recommendedName>
</protein>
<reference evidence="2" key="1">
    <citation type="journal article" date="2020" name="Stud. Mycol.">
        <title>101 Dothideomycetes genomes: a test case for predicting lifestyles and emergence of pathogens.</title>
        <authorList>
            <person name="Haridas S."/>
            <person name="Albert R."/>
            <person name="Binder M."/>
            <person name="Bloem J."/>
            <person name="Labutti K."/>
            <person name="Salamov A."/>
            <person name="Andreopoulos B."/>
            <person name="Baker S."/>
            <person name="Barry K."/>
            <person name="Bills G."/>
            <person name="Bluhm B."/>
            <person name="Cannon C."/>
            <person name="Castanera R."/>
            <person name="Culley D."/>
            <person name="Daum C."/>
            <person name="Ezra D."/>
            <person name="Gonzalez J."/>
            <person name="Henrissat B."/>
            <person name="Kuo A."/>
            <person name="Liang C."/>
            <person name="Lipzen A."/>
            <person name="Lutzoni F."/>
            <person name="Magnuson J."/>
            <person name="Mondo S."/>
            <person name="Nolan M."/>
            <person name="Ohm R."/>
            <person name="Pangilinan J."/>
            <person name="Park H.-J."/>
            <person name="Ramirez L."/>
            <person name="Alfaro M."/>
            <person name="Sun H."/>
            <person name="Tritt A."/>
            <person name="Yoshinaga Y."/>
            <person name="Zwiers L.-H."/>
            <person name="Turgeon B."/>
            <person name="Goodwin S."/>
            <person name="Spatafora J."/>
            <person name="Crous P."/>
            <person name="Grigoriev I."/>
        </authorList>
    </citation>
    <scope>NUCLEOTIDE SEQUENCE</scope>
    <source>
        <strain evidence="2">CBS 675.92</strain>
    </source>
</reference>
<sequence length="489" mass="56206">MASPRKRRTIHDDTDTDSDHEANSPPTKRQRRVVLDDDGHYDKSTSSNKDETAPLAPLNASQNLSSPPSSSSPLPTLPTEVLLNILEQTSGAHLLEHRQWNKAYSNAIPTRIFYHHIQQAEVIGYLGPRKPSYGLIAGNDSYEMMELLSLEEYWKIAYVRCRFESLDPCKDGQAKWDPVGATFRPDPAWSDLFRHIGGSMEGSSWRAHTFDCLDLNTQPAHHGQLRWIVKVGDAALDWGIKDKFLKETDVIPMLDEKDGSLVVRVTNWKNMLWNFFREEKALSEMLQETRFSQFTYGHLEDCLRQMRRTRLHADLDCRVSKDRHLARKIGKMKPLFAKDRYFKLSADFGGVEGIENDYVNTIMMLRREAVLTGRGKEALFQLVRDKAELRQEMRKFDDTYKQWQANILNMPKRSYEHSSSSSSSSSDSEEEDSDGVNPLAWSDEKVAKERKALSYWRDNQKMIRAMSTFFHSTNAAMDKSADAFGEYES</sequence>
<evidence type="ECO:0000313" key="2">
    <source>
        <dbReference type="EMBL" id="KAF1949072.1"/>
    </source>
</evidence>
<evidence type="ECO:0000313" key="3">
    <source>
        <dbReference type="Proteomes" id="UP000800035"/>
    </source>
</evidence>
<gene>
    <name evidence="2" type="ORF">CC80DRAFT_280807</name>
</gene>